<comment type="subcellular location">
    <subcellularLocation>
        <location evidence="1">Cytoplasm</location>
    </subcellularLocation>
</comment>
<dbReference type="Proteomes" id="UP000054937">
    <property type="component" value="Unassembled WGS sequence"/>
</dbReference>
<gene>
    <name evidence="7" type="ORF">PPERSA_01374</name>
</gene>
<accession>A0A0V0QGZ3</accession>
<dbReference type="PROSITE" id="PS50166">
    <property type="entry name" value="IMPORTIN_B_NT"/>
    <property type="match status" value="1"/>
</dbReference>
<dbReference type="InterPro" id="IPR001494">
    <property type="entry name" value="Importin-beta_N"/>
</dbReference>
<keyword evidence="8" id="KW-1185">Reference proteome</keyword>
<evidence type="ECO:0000256" key="5">
    <source>
        <dbReference type="ARBA" id="ARBA00022927"/>
    </source>
</evidence>
<evidence type="ECO:0000256" key="1">
    <source>
        <dbReference type="ARBA" id="ARBA00004496"/>
    </source>
</evidence>
<dbReference type="InterPro" id="IPR011989">
    <property type="entry name" value="ARM-like"/>
</dbReference>
<dbReference type="PANTHER" id="PTHR10527">
    <property type="entry name" value="IMPORTIN BETA"/>
    <property type="match status" value="1"/>
</dbReference>
<comment type="caution">
    <text evidence="7">The sequence shown here is derived from an EMBL/GenBank/DDBJ whole genome shotgun (WGS) entry which is preliminary data.</text>
</comment>
<reference evidence="7 8" key="1">
    <citation type="journal article" date="2015" name="Sci. Rep.">
        <title>Genome of the facultative scuticociliatosis pathogen Pseudocohnilembus persalinus provides insight into its virulence through horizontal gene transfer.</title>
        <authorList>
            <person name="Xiong J."/>
            <person name="Wang G."/>
            <person name="Cheng J."/>
            <person name="Tian M."/>
            <person name="Pan X."/>
            <person name="Warren A."/>
            <person name="Jiang C."/>
            <person name="Yuan D."/>
            <person name="Miao W."/>
        </authorList>
    </citation>
    <scope>NUCLEOTIDE SEQUENCE [LARGE SCALE GENOMIC DNA]</scope>
    <source>
        <strain evidence="7">36N120E</strain>
    </source>
</reference>
<evidence type="ECO:0000256" key="3">
    <source>
        <dbReference type="ARBA" id="ARBA00022490"/>
    </source>
</evidence>
<evidence type="ECO:0000259" key="6">
    <source>
        <dbReference type="PROSITE" id="PS50166"/>
    </source>
</evidence>
<organism evidence="7 8">
    <name type="scientific">Pseudocohnilembus persalinus</name>
    <name type="common">Ciliate</name>
    <dbReference type="NCBI Taxonomy" id="266149"/>
    <lineage>
        <taxon>Eukaryota</taxon>
        <taxon>Sar</taxon>
        <taxon>Alveolata</taxon>
        <taxon>Ciliophora</taxon>
        <taxon>Intramacronucleata</taxon>
        <taxon>Oligohymenophorea</taxon>
        <taxon>Scuticociliatia</taxon>
        <taxon>Philasterida</taxon>
        <taxon>Pseudocohnilembidae</taxon>
        <taxon>Pseudocohnilembus</taxon>
    </lineage>
</organism>
<feature type="domain" description="Importin N-terminal" evidence="6">
    <location>
        <begin position="22"/>
        <end position="98"/>
    </location>
</feature>
<dbReference type="OMA" id="QRWINVD"/>
<evidence type="ECO:0000256" key="2">
    <source>
        <dbReference type="ARBA" id="ARBA00022448"/>
    </source>
</evidence>
<dbReference type="AlphaFoldDB" id="A0A0V0QGZ3"/>
<dbReference type="GO" id="GO:0005737">
    <property type="term" value="C:cytoplasm"/>
    <property type="evidence" value="ECO:0007669"/>
    <property type="project" value="UniProtKB-SubCell"/>
</dbReference>
<dbReference type="InterPro" id="IPR040122">
    <property type="entry name" value="Importin_beta"/>
</dbReference>
<dbReference type="InterPro" id="IPR016024">
    <property type="entry name" value="ARM-type_fold"/>
</dbReference>
<dbReference type="GO" id="GO:0031267">
    <property type="term" value="F:small GTPase binding"/>
    <property type="evidence" value="ECO:0007669"/>
    <property type="project" value="InterPro"/>
</dbReference>
<dbReference type="InParanoid" id="A0A0V0QGZ3"/>
<evidence type="ECO:0000313" key="7">
    <source>
        <dbReference type="EMBL" id="KRX01471.1"/>
    </source>
</evidence>
<sequence length="641" mass="72322">MSNFIDLITNALLTYGPNRPQAEQELIQRQNSDYKNYLIECVKIIVDQNYSGPQRQAAGTLIKRTASQMDQNGKVNWDKVDLDIQNHAKNALIKTLIDQDQLARMAAANVIATISAIELPRNQWGDIVRSLSDNTNHQDLNIRKTAITTLGYICESLKETQASGQQAFQLQDQVIEHILMGILNGMKIDQQDEGIKSASLVALRNSIGYLEIYLNKQDVRDFVLKQILDCSTHQNDDIKKEAIMALIEFCKFQYSSLGNYIQNIFNITSNHIQSKNQEISTLAIEIYSSIATEYNDRQDRNAQQKVNQTQEFNQNFLVQIKDQLIQLLLQNFLIESDDDTEPESEIQVSSEQALNAIINSFDDSSALQTFTAFISNTASDSRWIYKQASCLAFGCALEFKDEQQIQQMLFSALSIFINMLKESQQKLVQTAAKFLAKAADLYPNVFLKHPQLQQDLSTIITSLQLSPEISRHVCWVICFLSDALKQNLDSPLNLSITAVIEELLKNALRKDLNNQKDLSLIDCSFMGIMNLIQNSSQHNVSAQYLKHAISHLEQSYNEPQPRKDSLQQGILATIHASILSLCQELGNNQSSDAQQLIETVYKTIMKHFQVIKDVDADGLYVLSALATAIGANFTKYLDEGL</sequence>
<dbReference type="GO" id="GO:0006606">
    <property type="term" value="P:protein import into nucleus"/>
    <property type="evidence" value="ECO:0007669"/>
    <property type="project" value="InterPro"/>
</dbReference>
<dbReference type="OrthoDB" id="10263328at2759"/>
<evidence type="ECO:0000313" key="8">
    <source>
        <dbReference type="Proteomes" id="UP000054937"/>
    </source>
</evidence>
<evidence type="ECO:0000256" key="4">
    <source>
        <dbReference type="ARBA" id="ARBA00022737"/>
    </source>
</evidence>
<protein>
    <submittedName>
        <fullName evidence="7">Armadillo-type fold</fullName>
    </submittedName>
</protein>
<proteinExistence type="predicted"/>
<keyword evidence="2" id="KW-0813">Transport</keyword>
<dbReference type="FunCoup" id="A0A0V0QGZ3">
    <property type="interactions" value="541"/>
</dbReference>
<dbReference type="SUPFAM" id="SSF48371">
    <property type="entry name" value="ARM repeat"/>
    <property type="match status" value="1"/>
</dbReference>
<name>A0A0V0QGZ3_PSEPJ</name>
<keyword evidence="3" id="KW-0963">Cytoplasm</keyword>
<keyword evidence="5" id="KW-0653">Protein transport</keyword>
<keyword evidence="4" id="KW-0677">Repeat</keyword>
<dbReference type="Gene3D" id="1.25.10.10">
    <property type="entry name" value="Leucine-rich Repeat Variant"/>
    <property type="match status" value="1"/>
</dbReference>
<dbReference type="EMBL" id="LDAU01000170">
    <property type="protein sequence ID" value="KRX01471.1"/>
    <property type="molecule type" value="Genomic_DNA"/>
</dbReference>